<gene>
    <name evidence="2" type="ORF">AFUB_048410</name>
</gene>
<dbReference type="OrthoDB" id="4486134at2759"/>
<name>B0XXI1_ASPFC</name>
<sequence length="171" mass="18290">MKMSRAAMRRPSTTVTPLGSSTLEDAASSSSSSTSICSCSTSPALEEPTHPVDLFLEPDLCPLTALVERFLMTISIFLATPLHFEAMAITPNDHRVFAMLPDQGAIRKLSTSYYEPLGPGQVLVANARSVTQGSLRWCEATITKGNMLVAIVTALHDGPPMDVVKPSSRIG</sequence>
<keyword evidence="3" id="KW-1185">Reference proteome</keyword>
<dbReference type="Proteomes" id="UP000001699">
    <property type="component" value="Unassembled WGS sequence"/>
</dbReference>
<accession>B0XXI1</accession>
<evidence type="ECO:0000256" key="1">
    <source>
        <dbReference type="SAM" id="MobiDB-lite"/>
    </source>
</evidence>
<dbReference type="EMBL" id="DS499596">
    <property type="protein sequence ID" value="EDP53655.1"/>
    <property type="molecule type" value="Genomic_DNA"/>
</dbReference>
<evidence type="ECO:0000313" key="3">
    <source>
        <dbReference type="Proteomes" id="UP000001699"/>
    </source>
</evidence>
<feature type="compositionally biased region" description="Polar residues" evidence="1">
    <location>
        <begin position="11"/>
        <end position="23"/>
    </location>
</feature>
<dbReference type="AlphaFoldDB" id="B0XXI1"/>
<proteinExistence type="predicted"/>
<reference evidence="2 3" key="1">
    <citation type="journal article" date="2008" name="PLoS Genet.">
        <title>Genomic islands in the pathogenic filamentous fungus Aspergillus fumigatus.</title>
        <authorList>
            <person name="Fedorova N.D."/>
            <person name="Khaldi N."/>
            <person name="Joardar V.S."/>
            <person name="Maiti R."/>
            <person name="Amedeo P."/>
            <person name="Anderson M.J."/>
            <person name="Crabtree J."/>
            <person name="Silva J.C."/>
            <person name="Badger J.H."/>
            <person name="Albarraq A."/>
            <person name="Angiuoli S."/>
            <person name="Bussey H."/>
            <person name="Bowyer P."/>
            <person name="Cotty P.J."/>
            <person name="Dyer P.S."/>
            <person name="Egan A."/>
            <person name="Galens K."/>
            <person name="Fraser-Liggett C.M."/>
            <person name="Haas B.J."/>
            <person name="Inman J.M."/>
            <person name="Kent R."/>
            <person name="Lemieux S."/>
            <person name="Malavazi I."/>
            <person name="Orvis J."/>
            <person name="Roemer T."/>
            <person name="Ronning C.M."/>
            <person name="Sundaram J.P."/>
            <person name="Sutton G."/>
            <person name="Turner G."/>
            <person name="Venter J.C."/>
            <person name="White O.R."/>
            <person name="Whitty B.R."/>
            <person name="Youngman P."/>
            <person name="Wolfe K.H."/>
            <person name="Goldman G.H."/>
            <person name="Wortman J.R."/>
            <person name="Jiang B."/>
            <person name="Denning D.W."/>
            <person name="Nierman W.C."/>
        </authorList>
    </citation>
    <scope>NUCLEOTIDE SEQUENCE [LARGE SCALE GENOMIC DNA]</scope>
    <source>
        <strain evidence="3">CBS 144.89 / FGSC A1163 / CEA10</strain>
    </source>
</reference>
<dbReference type="HOGENOM" id="CLU_1562512_0_0_1"/>
<feature type="compositionally biased region" description="Low complexity" evidence="1">
    <location>
        <begin position="28"/>
        <end position="40"/>
    </location>
</feature>
<evidence type="ECO:0000313" key="2">
    <source>
        <dbReference type="EMBL" id="EDP53655.1"/>
    </source>
</evidence>
<organism evidence="2 3">
    <name type="scientific">Aspergillus fumigatus (strain CBS 144.89 / FGSC A1163 / CEA10)</name>
    <name type="common">Neosartorya fumigata</name>
    <dbReference type="NCBI Taxonomy" id="451804"/>
    <lineage>
        <taxon>Eukaryota</taxon>
        <taxon>Fungi</taxon>
        <taxon>Dikarya</taxon>
        <taxon>Ascomycota</taxon>
        <taxon>Pezizomycotina</taxon>
        <taxon>Eurotiomycetes</taxon>
        <taxon>Eurotiomycetidae</taxon>
        <taxon>Eurotiales</taxon>
        <taxon>Aspergillaceae</taxon>
        <taxon>Aspergillus</taxon>
        <taxon>Aspergillus subgen. Fumigati</taxon>
    </lineage>
</organism>
<feature type="region of interest" description="Disordered" evidence="1">
    <location>
        <begin position="1"/>
        <end position="40"/>
    </location>
</feature>
<dbReference type="VEuPathDB" id="FungiDB:AFUB_048410"/>
<protein>
    <submittedName>
        <fullName evidence="2">Uncharacterized protein</fullName>
    </submittedName>
</protein>